<keyword evidence="2" id="KW-1133">Transmembrane helix</keyword>
<feature type="transmembrane region" description="Helical" evidence="2">
    <location>
        <begin position="12"/>
        <end position="29"/>
    </location>
</feature>
<gene>
    <name evidence="4" type="ORF">HELGO_WM30365</name>
</gene>
<keyword evidence="2" id="KW-0472">Membrane</keyword>
<dbReference type="InterPro" id="IPR004147">
    <property type="entry name" value="ABC1_dom"/>
</dbReference>
<dbReference type="PANTHER" id="PTHR10566">
    <property type="entry name" value="CHAPERONE-ACTIVITY OF BC1 COMPLEX CABC1 -RELATED"/>
    <property type="match status" value="1"/>
</dbReference>
<dbReference type="InterPro" id="IPR011009">
    <property type="entry name" value="Kinase-like_dom_sf"/>
</dbReference>
<protein>
    <submittedName>
        <fullName evidence="4">Ubiquinone biosynthesis monooxygenase UbiB</fullName>
    </submittedName>
</protein>
<organism evidence="4">
    <name type="scientific">uncultured Aureispira sp</name>
    <dbReference type="NCBI Taxonomy" id="1331704"/>
    <lineage>
        <taxon>Bacteria</taxon>
        <taxon>Pseudomonadati</taxon>
        <taxon>Bacteroidota</taxon>
        <taxon>Saprospiria</taxon>
        <taxon>Saprospirales</taxon>
        <taxon>Saprospiraceae</taxon>
        <taxon>Aureispira</taxon>
        <taxon>environmental samples</taxon>
    </lineage>
</organism>
<evidence type="ECO:0000259" key="3">
    <source>
        <dbReference type="Pfam" id="PF03109"/>
    </source>
</evidence>
<proteinExistence type="inferred from homology"/>
<evidence type="ECO:0000256" key="1">
    <source>
        <dbReference type="ARBA" id="ARBA00009670"/>
    </source>
</evidence>
<accession>A0A6S6S3I3</accession>
<dbReference type="Gene3D" id="1.10.510.10">
    <property type="entry name" value="Transferase(Phosphotransferase) domain 1"/>
    <property type="match status" value="1"/>
</dbReference>
<evidence type="ECO:0000256" key="2">
    <source>
        <dbReference type="SAM" id="Phobius"/>
    </source>
</evidence>
<feature type="transmembrane region" description="Helical" evidence="2">
    <location>
        <begin position="494"/>
        <end position="510"/>
    </location>
</feature>
<keyword evidence="2" id="KW-0812">Transmembrane</keyword>
<evidence type="ECO:0000313" key="4">
    <source>
        <dbReference type="EMBL" id="CAA6800836.1"/>
    </source>
</evidence>
<keyword evidence="4" id="KW-0503">Monooxygenase</keyword>
<keyword evidence="4" id="KW-0830">Ubiquinone</keyword>
<feature type="transmembrane region" description="Helical" evidence="2">
    <location>
        <begin position="516"/>
        <end position="539"/>
    </location>
</feature>
<dbReference type="SUPFAM" id="SSF56112">
    <property type="entry name" value="Protein kinase-like (PK-like)"/>
    <property type="match status" value="1"/>
</dbReference>
<dbReference type="AlphaFoldDB" id="A0A6S6S3I3"/>
<dbReference type="Pfam" id="PF03109">
    <property type="entry name" value="ABC1"/>
    <property type="match status" value="1"/>
</dbReference>
<reference evidence="4" key="1">
    <citation type="submission" date="2020-01" db="EMBL/GenBank/DDBJ databases">
        <authorList>
            <person name="Meier V. D."/>
            <person name="Meier V D."/>
        </authorList>
    </citation>
    <scope>NUCLEOTIDE SEQUENCE</scope>
    <source>
        <strain evidence="4">HLG_WM_MAG_10</strain>
    </source>
</reference>
<dbReference type="CDD" id="cd05121">
    <property type="entry name" value="ABC1_ADCK3-like"/>
    <property type="match status" value="1"/>
</dbReference>
<sequence length="545" mass="62173">MHKASTRRRKAYWVALKVGLSYLSLYLVSKIRGKAYWSARIKRKNIKNAERIKNMMLELQGLFIKAGQLISTLSNVLPEEFRAPLEALQDNVPPHSFEIINAVIEKELGKSVHELFTEFNEIPIAAASIGQAHRAKIGTKEVVVKIQHPEIDKLAHIDLTIIERIVKMVAFFMKIKGIEHLYQQVEQMIEEELDYCQEAESMQVIKQNLKEEKRVYIPDVYKEYSSKRVLTIEYCEGVKISDVTQISAWGIDLGELAEYLVRVYCQMVLVDGFYHADPHPGNVLVNQQGQLILIDFGAVATLSPGMKDGIPRLIKYMIQQDAEEMVKILRKLGFITHGKDTAKVVTQLIDDIQDFIANELQLETLNMQDLSEEQLRKALKLINIKEMTQIMQIPKDWVLLNRAVVLVGGVVFLLKPDWNPVETLKPYLEEQLIGGQGGLANLLLDSVKTQANALLTLPVETQKALKRLNQGKLEIEVKNIKKGFGQIQMIGQQMVWLLAFIAAIYFYLLIDASNAYPYLSMLFQFFGTVSFLGFWIAFWKTPKGY</sequence>
<comment type="similarity">
    <text evidence="1">Belongs to the protein kinase superfamily. ADCK protein kinase family.</text>
</comment>
<dbReference type="PANTHER" id="PTHR10566:SF113">
    <property type="entry name" value="PROTEIN ACTIVITY OF BC1 COMPLEX KINASE 7, CHLOROPLASTIC"/>
    <property type="match status" value="1"/>
</dbReference>
<feature type="domain" description="ABC1 atypical kinase-like" evidence="3">
    <location>
        <begin position="88"/>
        <end position="328"/>
    </location>
</feature>
<dbReference type="GO" id="GO:0004497">
    <property type="term" value="F:monooxygenase activity"/>
    <property type="evidence" value="ECO:0007669"/>
    <property type="project" value="UniProtKB-KW"/>
</dbReference>
<dbReference type="EMBL" id="CACVAQ010000057">
    <property type="protein sequence ID" value="CAA6800836.1"/>
    <property type="molecule type" value="Genomic_DNA"/>
</dbReference>
<keyword evidence="4" id="KW-0560">Oxidoreductase</keyword>
<name>A0A6S6S3I3_9BACT</name>
<dbReference type="InterPro" id="IPR050154">
    <property type="entry name" value="UbiB_kinase"/>
</dbReference>